<dbReference type="InterPro" id="IPR013604">
    <property type="entry name" value="7TM_chemorcpt"/>
</dbReference>
<comment type="subcellular location">
    <subcellularLocation>
        <location evidence="1">Cell membrane</location>
        <topology evidence="1">Multi-pass membrane protein</topology>
    </subcellularLocation>
</comment>
<dbReference type="Pfam" id="PF08395">
    <property type="entry name" value="7tm_7"/>
    <property type="match status" value="1"/>
</dbReference>
<protein>
    <recommendedName>
        <fullName evidence="10">Gustatory receptor</fullName>
    </recommendedName>
</protein>
<feature type="transmembrane region" description="Helical" evidence="7">
    <location>
        <begin position="290"/>
        <end position="310"/>
    </location>
</feature>
<feature type="transmembrane region" description="Helical" evidence="7">
    <location>
        <begin position="42"/>
        <end position="64"/>
    </location>
</feature>
<evidence type="ECO:0000256" key="4">
    <source>
        <dbReference type="ARBA" id="ARBA00022989"/>
    </source>
</evidence>
<evidence type="ECO:0000256" key="2">
    <source>
        <dbReference type="ARBA" id="ARBA00022475"/>
    </source>
</evidence>
<comment type="caution">
    <text evidence="8">The sequence shown here is derived from an EMBL/GenBank/DDBJ whole genome shotgun (WGS) entry which is preliminary data.</text>
</comment>
<feature type="transmembrane region" description="Helical" evidence="7">
    <location>
        <begin position="188"/>
        <end position="207"/>
    </location>
</feature>
<evidence type="ECO:0000256" key="6">
    <source>
        <dbReference type="ARBA" id="ARBA00023170"/>
    </source>
</evidence>
<feature type="transmembrane region" description="Helical" evidence="7">
    <location>
        <begin position="12"/>
        <end position="30"/>
    </location>
</feature>
<organism evidence="8 9">
    <name type="scientific">Daphnia magna</name>
    <dbReference type="NCBI Taxonomy" id="35525"/>
    <lineage>
        <taxon>Eukaryota</taxon>
        <taxon>Metazoa</taxon>
        <taxon>Ecdysozoa</taxon>
        <taxon>Arthropoda</taxon>
        <taxon>Crustacea</taxon>
        <taxon>Branchiopoda</taxon>
        <taxon>Diplostraca</taxon>
        <taxon>Cladocera</taxon>
        <taxon>Anomopoda</taxon>
        <taxon>Daphniidae</taxon>
        <taxon>Daphnia</taxon>
    </lineage>
</organism>
<keyword evidence="4 7" id="KW-1133">Transmembrane helix</keyword>
<evidence type="ECO:0000256" key="5">
    <source>
        <dbReference type="ARBA" id="ARBA00023136"/>
    </source>
</evidence>
<feature type="transmembrane region" description="Helical" evidence="7">
    <location>
        <begin position="257"/>
        <end position="278"/>
    </location>
</feature>
<keyword evidence="5 7" id="KW-0472">Membrane</keyword>
<feature type="transmembrane region" description="Helical" evidence="7">
    <location>
        <begin position="97"/>
        <end position="124"/>
    </location>
</feature>
<dbReference type="PANTHER" id="PTHR21143">
    <property type="entry name" value="INVERTEBRATE GUSTATORY RECEPTOR"/>
    <property type="match status" value="1"/>
</dbReference>
<gene>
    <name evidence="8" type="ORF">OUZ56_014451</name>
</gene>
<evidence type="ECO:0000256" key="7">
    <source>
        <dbReference type="SAM" id="Phobius"/>
    </source>
</evidence>
<evidence type="ECO:0000313" key="8">
    <source>
        <dbReference type="EMBL" id="KAK4025378.1"/>
    </source>
</evidence>
<evidence type="ECO:0000256" key="3">
    <source>
        <dbReference type="ARBA" id="ARBA00022692"/>
    </source>
</evidence>
<dbReference type="PANTHER" id="PTHR21143:SF133">
    <property type="entry name" value="GUSTATORY AND PHEROMONE RECEPTOR 32A-RELATED"/>
    <property type="match status" value="1"/>
</dbReference>
<feature type="transmembrane region" description="Helical" evidence="7">
    <location>
        <begin position="145"/>
        <end position="168"/>
    </location>
</feature>
<keyword evidence="6" id="KW-0675">Receptor</keyword>
<dbReference type="EMBL" id="JAOYFB010000038">
    <property type="protein sequence ID" value="KAK4025378.1"/>
    <property type="molecule type" value="Genomic_DNA"/>
</dbReference>
<evidence type="ECO:0008006" key="10">
    <source>
        <dbReference type="Google" id="ProtNLM"/>
    </source>
</evidence>
<accession>A0ABR0AK69</accession>
<keyword evidence="2" id="KW-1003">Cell membrane</keyword>
<evidence type="ECO:0000313" key="9">
    <source>
        <dbReference type="Proteomes" id="UP001234178"/>
    </source>
</evidence>
<proteinExistence type="predicted"/>
<keyword evidence="3 7" id="KW-0812">Transmembrane</keyword>
<evidence type="ECO:0000256" key="1">
    <source>
        <dbReference type="ARBA" id="ARBA00004651"/>
    </source>
</evidence>
<keyword evidence="9" id="KW-1185">Reference proteome</keyword>
<dbReference type="Proteomes" id="UP001234178">
    <property type="component" value="Unassembled WGS sequence"/>
</dbReference>
<sequence length="430" mass="48764">MDLTAMVTSIETNLWPLLVGLRIFGFHMGSSKKPSEGSRYSICLTVVGSLMVLSTVVIHCTSFVCGVMRLKANGIGTNGTNLTTANLLNIGIEHLNYTWVLIGVHVTFFFVSLTSNWTTLWDSLLLIERNLKLNSTFHRKCKKSLSIGFCFLLIDCVSHLLISIRSFYWDMGVLSPLAIVLSNVSRTTIVSVFLLFCVLVRVIMLVFQTLNDQIAHLDETDQFPSLYLTSRVLNIRLEKWRRNHTLACELVEMVNQCFGIVMLVTVVNVFISFITTTFEIVRSMQDDATIPVLFTVIFIKKSILLSIIIYEPYRLQSEAARTAVSLRKLQPSTADLLTQIKLENVLSWSALAEYCCNRVDWQHIDVRGHSLSSLVKYPPIVQLHFAVKWNTSAIRLRSSFQTVHISTSIVENLGWWAEQISRSMDDTLLR</sequence>
<name>A0ABR0AK69_9CRUS</name>
<reference evidence="8 9" key="1">
    <citation type="journal article" date="2023" name="Nucleic Acids Res.">
        <title>The hologenome of Daphnia magna reveals possible DNA methylation and microbiome-mediated evolution of the host genome.</title>
        <authorList>
            <person name="Chaturvedi A."/>
            <person name="Li X."/>
            <person name="Dhandapani V."/>
            <person name="Marshall H."/>
            <person name="Kissane S."/>
            <person name="Cuenca-Cambronero M."/>
            <person name="Asole G."/>
            <person name="Calvet F."/>
            <person name="Ruiz-Romero M."/>
            <person name="Marangio P."/>
            <person name="Guigo R."/>
            <person name="Rago D."/>
            <person name="Mirbahai L."/>
            <person name="Eastwood N."/>
            <person name="Colbourne J.K."/>
            <person name="Zhou J."/>
            <person name="Mallon E."/>
            <person name="Orsini L."/>
        </authorList>
    </citation>
    <scope>NUCLEOTIDE SEQUENCE [LARGE SCALE GENOMIC DNA]</scope>
    <source>
        <strain evidence="8">LRV0_1</strain>
    </source>
</reference>